<dbReference type="Pfam" id="PF13847">
    <property type="entry name" value="Methyltransf_31"/>
    <property type="match status" value="1"/>
</dbReference>
<sequence>MDNKQVYADVQEHYSSAAKTTDNEYSKKVAEAFGYSESELTSIPKDANLGLSCGNPLALANLKEGETVVDFGSGAGFDVFLAAKRVGATGKVIGVDMNKDMLERAHKNKETAKADNVSFVESRITDVKLPDATADCIISNCVVNLVPEAEKQLVFNEMFRLLKPGGRVAISDILARKELPPEIRNDMALYVGCVAGASQVSGYQQYFRNAGFNDSVIVDTNSDLNIYTTAKDDGADMPCCGGTNTCTPLKPTIKNIDFNEWAGKILQLIGSRT</sequence>
<comment type="catalytic activity">
    <reaction evidence="6">
        <text>arsenic triglutathione + [thioredoxin]-dithiol + S-adenosyl-L-methionine + 2 H2O = methylarsonous acid + [thioredoxin]-disulfide + 3 glutathione + S-adenosyl-L-homocysteine + H(+)</text>
        <dbReference type="Rhea" id="RHEA:69460"/>
        <dbReference type="Rhea" id="RHEA-COMP:10698"/>
        <dbReference type="Rhea" id="RHEA-COMP:10700"/>
        <dbReference type="ChEBI" id="CHEBI:15377"/>
        <dbReference type="ChEBI" id="CHEBI:15378"/>
        <dbReference type="ChEBI" id="CHEBI:17826"/>
        <dbReference type="ChEBI" id="CHEBI:29950"/>
        <dbReference type="ChEBI" id="CHEBI:50058"/>
        <dbReference type="ChEBI" id="CHEBI:57856"/>
        <dbReference type="ChEBI" id="CHEBI:57925"/>
        <dbReference type="ChEBI" id="CHEBI:59789"/>
        <dbReference type="ChEBI" id="CHEBI:183640"/>
        <dbReference type="EC" id="2.1.1.137"/>
    </reaction>
</comment>
<evidence type="ECO:0000256" key="4">
    <source>
        <dbReference type="ARBA" id="ARBA00034521"/>
    </source>
</evidence>
<keyword evidence="2" id="KW-0949">S-adenosyl-L-methionine</keyword>
<proteinExistence type="inferred from homology"/>
<accession>A0A0J8RUU3</accession>
<dbReference type="Gene3D" id="3.40.50.150">
    <property type="entry name" value="Vaccinia Virus protein VP39"/>
    <property type="match status" value="1"/>
</dbReference>
<evidence type="ECO:0000256" key="8">
    <source>
        <dbReference type="ARBA" id="ARBA00048428"/>
    </source>
</evidence>
<dbReference type="GO" id="GO:0032259">
    <property type="term" value="P:methylation"/>
    <property type="evidence" value="ECO:0007669"/>
    <property type="project" value="UniProtKB-KW"/>
</dbReference>
<organism evidence="10 11">
    <name type="scientific">Coccidioides immitis H538.4</name>
    <dbReference type="NCBI Taxonomy" id="396776"/>
    <lineage>
        <taxon>Eukaryota</taxon>
        <taxon>Fungi</taxon>
        <taxon>Dikarya</taxon>
        <taxon>Ascomycota</taxon>
        <taxon>Pezizomycotina</taxon>
        <taxon>Eurotiomycetes</taxon>
        <taxon>Eurotiomycetidae</taxon>
        <taxon>Onygenales</taxon>
        <taxon>Onygenaceae</taxon>
        <taxon>Coccidioides</taxon>
    </lineage>
</organism>
<protein>
    <recommendedName>
        <fullName evidence="5">Arsenite methyltransferase</fullName>
        <ecNumber evidence="4">2.1.1.137</ecNumber>
    </recommendedName>
</protein>
<dbReference type="CDD" id="cd02440">
    <property type="entry name" value="AdoMet_MTases"/>
    <property type="match status" value="1"/>
</dbReference>
<evidence type="ECO:0000256" key="2">
    <source>
        <dbReference type="ARBA" id="ARBA00022691"/>
    </source>
</evidence>
<dbReference type="GO" id="GO:0030791">
    <property type="term" value="F:arsenite methyltransferase activity"/>
    <property type="evidence" value="ECO:0007669"/>
    <property type="project" value="UniProtKB-EC"/>
</dbReference>
<dbReference type="AlphaFoldDB" id="A0A0J8RUU3"/>
<evidence type="ECO:0000256" key="7">
    <source>
        <dbReference type="ARBA" id="ARBA00047943"/>
    </source>
</evidence>
<dbReference type="PANTHER" id="PTHR43675">
    <property type="entry name" value="ARSENITE METHYLTRANSFERASE"/>
    <property type="match status" value="1"/>
</dbReference>
<name>A0A0J8RUU3_COCIT</name>
<dbReference type="VEuPathDB" id="FungiDB:CIHG_05606"/>
<dbReference type="InterPro" id="IPR026669">
    <property type="entry name" value="Arsenite_MeTrfase-like"/>
</dbReference>
<reference evidence="11" key="1">
    <citation type="journal article" date="2010" name="Genome Res.">
        <title>Population genomic sequencing of Coccidioides fungi reveals recent hybridization and transposon control.</title>
        <authorList>
            <person name="Neafsey D.E."/>
            <person name="Barker B.M."/>
            <person name="Sharpton T.J."/>
            <person name="Stajich J.E."/>
            <person name="Park D.J."/>
            <person name="Whiston E."/>
            <person name="Hung C.-Y."/>
            <person name="McMahan C."/>
            <person name="White J."/>
            <person name="Sykes S."/>
            <person name="Heiman D."/>
            <person name="Young S."/>
            <person name="Zeng Q."/>
            <person name="Abouelleil A."/>
            <person name="Aftuck L."/>
            <person name="Bessette D."/>
            <person name="Brown A."/>
            <person name="FitzGerald M."/>
            <person name="Lui A."/>
            <person name="Macdonald J.P."/>
            <person name="Priest M."/>
            <person name="Orbach M.J."/>
            <person name="Galgiani J.N."/>
            <person name="Kirkland T.N."/>
            <person name="Cole G.T."/>
            <person name="Birren B.W."/>
            <person name="Henn M.R."/>
            <person name="Taylor J.W."/>
            <person name="Rounsley S.D."/>
        </authorList>
    </citation>
    <scope>NUCLEOTIDE SEQUENCE [LARGE SCALE GENOMIC DNA]</scope>
    <source>
        <strain evidence="11">H538.4</strain>
    </source>
</reference>
<comment type="similarity">
    <text evidence="3">Belongs to the methyltransferase superfamily. Arsenite methyltransferase family.</text>
</comment>
<dbReference type="EC" id="2.1.1.137" evidence="4"/>
<dbReference type="SUPFAM" id="SSF53335">
    <property type="entry name" value="S-adenosyl-L-methionine-dependent methyltransferases"/>
    <property type="match status" value="1"/>
</dbReference>
<dbReference type="InterPro" id="IPR029063">
    <property type="entry name" value="SAM-dependent_MTases_sf"/>
</dbReference>
<dbReference type="EMBL" id="DS017000">
    <property type="protein sequence ID" value="KMU87839.1"/>
    <property type="molecule type" value="Genomic_DNA"/>
</dbReference>
<keyword evidence="10" id="KW-0489">Methyltransferase</keyword>
<dbReference type="InterPro" id="IPR025714">
    <property type="entry name" value="Methyltranfer_dom"/>
</dbReference>
<evidence type="ECO:0000256" key="1">
    <source>
        <dbReference type="ARBA" id="ARBA00022679"/>
    </source>
</evidence>
<feature type="domain" description="Methyltransferase" evidence="9">
    <location>
        <begin position="63"/>
        <end position="211"/>
    </location>
</feature>
<dbReference type="NCBIfam" id="NF008823">
    <property type="entry name" value="PRK11873.1"/>
    <property type="match status" value="1"/>
</dbReference>
<gene>
    <name evidence="10" type="ORF">CIHG_05606</name>
</gene>
<evidence type="ECO:0000256" key="3">
    <source>
        <dbReference type="ARBA" id="ARBA00034487"/>
    </source>
</evidence>
<evidence type="ECO:0000313" key="11">
    <source>
        <dbReference type="Proteomes" id="UP000054563"/>
    </source>
</evidence>
<evidence type="ECO:0000259" key="9">
    <source>
        <dbReference type="Pfam" id="PF13847"/>
    </source>
</evidence>
<dbReference type="OrthoDB" id="10017101at2759"/>
<evidence type="ECO:0000313" key="10">
    <source>
        <dbReference type="EMBL" id="KMU87839.1"/>
    </source>
</evidence>
<keyword evidence="1 10" id="KW-0808">Transferase</keyword>
<dbReference type="PANTHER" id="PTHR43675:SF8">
    <property type="entry name" value="ARSENITE METHYLTRANSFERASE"/>
    <property type="match status" value="1"/>
</dbReference>
<evidence type="ECO:0000256" key="5">
    <source>
        <dbReference type="ARBA" id="ARBA00034545"/>
    </source>
</evidence>
<dbReference type="Proteomes" id="UP000054563">
    <property type="component" value="Unassembled WGS sequence"/>
</dbReference>
<evidence type="ECO:0000256" key="6">
    <source>
        <dbReference type="ARBA" id="ARBA00047941"/>
    </source>
</evidence>
<dbReference type="STRING" id="396776.A0A0J8RUU3"/>
<comment type="catalytic activity">
    <reaction evidence="7">
        <text>arsenic triglutathione + 2 [thioredoxin]-dithiol + 2 S-adenosyl-L-methionine + H2O = dimethylarsinous acid + 2 [thioredoxin]-disulfide + 3 glutathione + 2 S-adenosyl-L-homocysteine + 2 H(+)</text>
        <dbReference type="Rhea" id="RHEA:69464"/>
        <dbReference type="Rhea" id="RHEA-COMP:10698"/>
        <dbReference type="Rhea" id="RHEA-COMP:10700"/>
        <dbReference type="ChEBI" id="CHEBI:15377"/>
        <dbReference type="ChEBI" id="CHEBI:15378"/>
        <dbReference type="ChEBI" id="CHEBI:23808"/>
        <dbReference type="ChEBI" id="CHEBI:29950"/>
        <dbReference type="ChEBI" id="CHEBI:50058"/>
        <dbReference type="ChEBI" id="CHEBI:57856"/>
        <dbReference type="ChEBI" id="CHEBI:57925"/>
        <dbReference type="ChEBI" id="CHEBI:59789"/>
        <dbReference type="ChEBI" id="CHEBI:183640"/>
        <dbReference type="EC" id="2.1.1.137"/>
    </reaction>
</comment>
<comment type="catalytic activity">
    <reaction evidence="8">
        <text>arsenic triglutathione + 3 [thioredoxin]-dithiol + 3 S-adenosyl-L-methionine = trimethylarsine + 3 [thioredoxin]-disulfide + 3 glutathione + 3 S-adenosyl-L-homocysteine + 3 H(+)</text>
        <dbReference type="Rhea" id="RHEA:69432"/>
        <dbReference type="Rhea" id="RHEA-COMP:10698"/>
        <dbReference type="Rhea" id="RHEA-COMP:10700"/>
        <dbReference type="ChEBI" id="CHEBI:15378"/>
        <dbReference type="ChEBI" id="CHEBI:27130"/>
        <dbReference type="ChEBI" id="CHEBI:29950"/>
        <dbReference type="ChEBI" id="CHEBI:50058"/>
        <dbReference type="ChEBI" id="CHEBI:57856"/>
        <dbReference type="ChEBI" id="CHEBI:57925"/>
        <dbReference type="ChEBI" id="CHEBI:59789"/>
        <dbReference type="ChEBI" id="CHEBI:183640"/>
        <dbReference type="EC" id="2.1.1.137"/>
    </reaction>
</comment>